<gene>
    <name evidence="2" type="ORF">P3X46_007974</name>
</gene>
<dbReference type="Proteomes" id="UP001174677">
    <property type="component" value="Chromosome 5"/>
</dbReference>
<accession>A0ABQ9MH20</accession>
<dbReference type="PANTHER" id="PTHR13318">
    <property type="entry name" value="PARTNER OF PAIRED, ISOFORM B-RELATED"/>
    <property type="match status" value="1"/>
</dbReference>
<dbReference type="Pfam" id="PF25372">
    <property type="entry name" value="DUF7885"/>
    <property type="match status" value="1"/>
</dbReference>
<evidence type="ECO:0000313" key="2">
    <source>
        <dbReference type="EMBL" id="KAJ9179624.1"/>
    </source>
</evidence>
<dbReference type="InterPro" id="IPR057207">
    <property type="entry name" value="FBXL15_LRR"/>
</dbReference>
<dbReference type="InterPro" id="IPR032675">
    <property type="entry name" value="LRR_dom_sf"/>
</dbReference>
<dbReference type="PANTHER" id="PTHR13318:SF105">
    <property type="entry name" value="F-BOX_LRR-REPEAT PROTEIN 3"/>
    <property type="match status" value="1"/>
</dbReference>
<name>A0ABQ9MH20_HEVBR</name>
<dbReference type="InterPro" id="IPR001611">
    <property type="entry name" value="Leu-rich_rpt"/>
</dbReference>
<feature type="domain" description="F-box/LRR-repeat protein 15-like leucin rich repeat" evidence="1">
    <location>
        <begin position="124"/>
        <end position="223"/>
    </location>
</feature>
<comment type="caution">
    <text evidence="2">The sequence shown here is derived from an EMBL/GenBank/DDBJ whole genome shotgun (WGS) entry which is preliminary data.</text>
</comment>
<reference evidence="2" key="1">
    <citation type="journal article" date="2023" name="Plant Biotechnol. J.">
        <title>Chromosome-level wild Hevea brasiliensis genome provides new tools for genomic-assisted breeding and valuable loci to elevate rubber yield.</title>
        <authorList>
            <person name="Cheng H."/>
            <person name="Song X."/>
            <person name="Hu Y."/>
            <person name="Wu T."/>
            <person name="Yang Q."/>
            <person name="An Z."/>
            <person name="Feng S."/>
            <person name="Deng Z."/>
            <person name="Wu W."/>
            <person name="Zeng X."/>
            <person name="Tu M."/>
            <person name="Wang X."/>
            <person name="Huang H."/>
        </authorList>
    </citation>
    <scope>NUCLEOTIDE SEQUENCE</scope>
    <source>
        <strain evidence="2">MT/VB/25A 57/8</strain>
    </source>
</reference>
<dbReference type="Pfam" id="PF13516">
    <property type="entry name" value="LRR_6"/>
    <property type="match status" value="3"/>
</dbReference>
<evidence type="ECO:0000313" key="3">
    <source>
        <dbReference type="Proteomes" id="UP001174677"/>
    </source>
</evidence>
<dbReference type="Gene3D" id="3.80.10.10">
    <property type="entry name" value="Ribonuclease Inhibitor"/>
    <property type="match status" value="2"/>
</dbReference>
<feature type="non-terminal residue" evidence="2">
    <location>
        <position position="1"/>
    </location>
</feature>
<evidence type="ECO:0000259" key="1">
    <source>
        <dbReference type="Pfam" id="PF25372"/>
    </source>
</evidence>
<keyword evidence="3" id="KW-1185">Reference proteome</keyword>
<dbReference type="SUPFAM" id="SSF52047">
    <property type="entry name" value="RNI-like"/>
    <property type="match status" value="1"/>
</dbReference>
<sequence>ITNKCLPSILKLQNLEDLVLEGCFGIDDDSLTALKHGCKSLKTLDLSSCQNIGHVGLSSLISGAGVLELPTLAYGSPVTLALANSLKNLSVLQSVKVDGCPVTSAGLKALGNFLTSLRELSLSVWEKHRELRKLDITCCQKITDVSVAHITSSRTKLTSLRMESCLKSISRCSNLSSLKLGICLNISDEGLAYLGTHCSKLTELDLYRSSEITDSRILAIASGCHDLQMINMSYCRDITDSSLISLSKCMRLNTFESRGCPLVTCKQLTKLDIKKCQNFDDTGMLPLAHFSQNLRQISLSYSSITDVGLLSLASISCLQNMTVLHLEGLTPRGLAAALLACGGLTKVKLHAAFKSLLPQPLFEHLEARGCVFEWREKKFQAELDPKCWKLQLEDLVP</sequence>
<protein>
    <recommendedName>
        <fullName evidence="1">F-box/LRR-repeat protein 15-like leucin rich repeat domain-containing protein</fullName>
    </recommendedName>
</protein>
<dbReference type="EMBL" id="JARPOI010000005">
    <property type="protein sequence ID" value="KAJ9179624.1"/>
    <property type="molecule type" value="Genomic_DNA"/>
</dbReference>
<organism evidence="2 3">
    <name type="scientific">Hevea brasiliensis</name>
    <name type="common">Para rubber tree</name>
    <name type="synonym">Siphonia brasiliensis</name>
    <dbReference type="NCBI Taxonomy" id="3981"/>
    <lineage>
        <taxon>Eukaryota</taxon>
        <taxon>Viridiplantae</taxon>
        <taxon>Streptophyta</taxon>
        <taxon>Embryophyta</taxon>
        <taxon>Tracheophyta</taxon>
        <taxon>Spermatophyta</taxon>
        <taxon>Magnoliopsida</taxon>
        <taxon>eudicotyledons</taxon>
        <taxon>Gunneridae</taxon>
        <taxon>Pentapetalae</taxon>
        <taxon>rosids</taxon>
        <taxon>fabids</taxon>
        <taxon>Malpighiales</taxon>
        <taxon>Euphorbiaceae</taxon>
        <taxon>Crotonoideae</taxon>
        <taxon>Micrandreae</taxon>
        <taxon>Hevea</taxon>
    </lineage>
</organism>
<dbReference type="SMART" id="SM00367">
    <property type="entry name" value="LRR_CC"/>
    <property type="match status" value="8"/>
</dbReference>
<proteinExistence type="predicted"/>
<dbReference type="InterPro" id="IPR006553">
    <property type="entry name" value="Leu-rich_rpt_Cys-con_subtyp"/>
</dbReference>